<dbReference type="Pfam" id="PF13456">
    <property type="entry name" value="RVT_3"/>
    <property type="match status" value="1"/>
</dbReference>
<dbReference type="InterPro" id="IPR002156">
    <property type="entry name" value="RNaseH_domain"/>
</dbReference>
<dbReference type="EMBL" id="JBBPBN010000030">
    <property type="protein sequence ID" value="KAK9005760.1"/>
    <property type="molecule type" value="Genomic_DNA"/>
</dbReference>
<reference evidence="3 4" key="1">
    <citation type="journal article" date="2024" name="G3 (Bethesda)">
        <title>Genome assembly of Hibiscus sabdariffa L. provides insights into metabolisms of medicinal natural products.</title>
        <authorList>
            <person name="Kim T."/>
        </authorList>
    </citation>
    <scope>NUCLEOTIDE SEQUENCE [LARGE SCALE GENOMIC DNA]</scope>
    <source>
        <strain evidence="3">TK-2024</strain>
        <tissue evidence="3">Old leaves</tissue>
    </source>
</reference>
<protein>
    <recommendedName>
        <fullName evidence="5">Reverse transcriptase zinc-binding domain-containing protein</fullName>
    </recommendedName>
</protein>
<dbReference type="InterPro" id="IPR026960">
    <property type="entry name" value="RVT-Znf"/>
</dbReference>
<keyword evidence="4" id="KW-1185">Reference proteome</keyword>
<sequence>MWVTTLRQKYRMLTTCPLSIARQNCSPLWRALANIWNNFQDNILWLVGDGNDLHLWNDTWVPNVGPLRPWLSHASPSIDQLHFADMLQADGNWNVSRLSELLDQAIVPHVLGVLLSSFADARDTVAWRHTPTGTFTVASAYEGFLSTSWDACDPKWSCIWSLPIAQRVRMFLWLVLRQRLMTNVERVRRGLSTDPSYSSCGCYNETILHILRDCPPVCSCWQSIIPQADYAAVSLPDHWDRLVVYFVGRLVTSYVAILAFSMGVSRVQLQYDSSVAIRLILDPMAASSTSSLVHRISSLQNRTWLLRFLWVPREMNTVVDGLSKLLSLNDFQLQIFDDISELIQPLLARDHEGPSYRQRR</sequence>
<evidence type="ECO:0000259" key="1">
    <source>
        <dbReference type="Pfam" id="PF13456"/>
    </source>
</evidence>
<evidence type="ECO:0000313" key="4">
    <source>
        <dbReference type="Proteomes" id="UP001396334"/>
    </source>
</evidence>
<dbReference type="PANTHER" id="PTHR36617:SF15">
    <property type="entry name" value="REVERSE TRANSCRIPTASE ZINC-BINDING DOMAIN-CONTAINING PROTEIN"/>
    <property type="match status" value="1"/>
</dbReference>
<feature type="domain" description="Reverse transcriptase zinc-binding" evidence="2">
    <location>
        <begin position="135"/>
        <end position="221"/>
    </location>
</feature>
<evidence type="ECO:0000259" key="2">
    <source>
        <dbReference type="Pfam" id="PF13966"/>
    </source>
</evidence>
<dbReference type="Proteomes" id="UP001396334">
    <property type="component" value="Unassembled WGS sequence"/>
</dbReference>
<organism evidence="3 4">
    <name type="scientific">Hibiscus sabdariffa</name>
    <name type="common">roselle</name>
    <dbReference type="NCBI Taxonomy" id="183260"/>
    <lineage>
        <taxon>Eukaryota</taxon>
        <taxon>Viridiplantae</taxon>
        <taxon>Streptophyta</taxon>
        <taxon>Embryophyta</taxon>
        <taxon>Tracheophyta</taxon>
        <taxon>Spermatophyta</taxon>
        <taxon>Magnoliopsida</taxon>
        <taxon>eudicotyledons</taxon>
        <taxon>Gunneridae</taxon>
        <taxon>Pentapetalae</taxon>
        <taxon>rosids</taxon>
        <taxon>malvids</taxon>
        <taxon>Malvales</taxon>
        <taxon>Malvaceae</taxon>
        <taxon>Malvoideae</taxon>
        <taxon>Hibiscus</taxon>
    </lineage>
</organism>
<evidence type="ECO:0008006" key="5">
    <source>
        <dbReference type="Google" id="ProtNLM"/>
    </source>
</evidence>
<evidence type="ECO:0000313" key="3">
    <source>
        <dbReference type="EMBL" id="KAK9005760.1"/>
    </source>
</evidence>
<accession>A0ABR2QYL5</accession>
<dbReference type="PANTHER" id="PTHR36617">
    <property type="entry name" value="PROTEIN, PUTATIVE-RELATED"/>
    <property type="match status" value="1"/>
</dbReference>
<comment type="caution">
    <text evidence="3">The sequence shown here is derived from an EMBL/GenBank/DDBJ whole genome shotgun (WGS) entry which is preliminary data.</text>
</comment>
<dbReference type="Pfam" id="PF13966">
    <property type="entry name" value="zf-RVT"/>
    <property type="match status" value="1"/>
</dbReference>
<proteinExistence type="predicted"/>
<gene>
    <name evidence="3" type="ORF">V6N11_043180</name>
</gene>
<name>A0ABR2QYL5_9ROSI</name>
<feature type="domain" description="RNase H type-1" evidence="1">
    <location>
        <begin position="258"/>
        <end position="324"/>
    </location>
</feature>